<dbReference type="PANTHER" id="PTHR43694">
    <property type="entry name" value="RIBONUCLEASE J"/>
    <property type="match status" value="1"/>
</dbReference>
<organism evidence="4 5">
    <name type="scientific">Oenococcus kitaharae DSM 17330</name>
    <dbReference type="NCBI Taxonomy" id="1045004"/>
    <lineage>
        <taxon>Bacteria</taxon>
        <taxon>Bacillati</taxon>
        <taxon>Bacillota</taxon>
        <taxon>Bacilli</taxon>
        <taxon>Lactobacillales</taxon>
        <taxon>Lactobacillaceae</taxon>
        <taxon>Oenococcus</taxon>
    </lineage>
</organism>
<name>G9WF19_9LACO</name>
<dbReference type="STRING" id="336988.NT96_02690"/>
<dbReference type="GO" id="GO:0003723">
    <property type="term" value="F:RNA binding"/>
    <property type="evidence" value="ECO:0007669"/>
    <property type="project" value="UniProtKB-KW"/>
</dbReference>
<protein>
    <recommendedName>
        <fullName evidence="3">Metallo-beta-lactamase domain-containing protein</fullName>
    </recommendedName>
</protein>
<keyword evidence="1" id="KW-0269">Exonuclease</keyword>
<dbReference type="Gene3D" id="3.60.15.10">
    <property type="entry name" value="Ribonuclease Z/Hydroxyacylglutathione hydrolase-like"/>
    <property type="match status" value="1"/>
</dbReference>
<reference evidence="4 5" key="1">
    <citation type="journal article" date="2012" name="PLoS ONE">
        <title>Functional divergence in the genus oenococcus as predicted by genome sequencing of the newly-described species, Oenococcus kitaharae.</title>
        <authorList>
            <person name="Borneman A.R."/>
            <person name="McCarthy J.M."/>
            <person name="Chambers P.J."/>
            <person name="Bartowsky E.J."/>
        </authorList>
    </citation>
    <scope>NUCLEOTIDE SEQUENCE [LARGE SCALE GENOMIC DNA]</scope>
    <source>
        <strain evidence="5">DSM17330</strain>
    </source>
</reference>
<dbReference type="Gene3D" id="3.40.50.10710">
    <property type="entry name" value="Metallo-hydrolase/oxidoreductase"/>
    <property type="match status" value="1"/>
</dbReference>
<dbReference type="OrthoDB" id="9803916at2"/>
<comment type="caution">
    <text evidence="4">The sequence shown here is derived from an EMBL/GenBank/DDBJ whole genome shotgun (WGS) entry which is preliminary data.</text>
</comment>
<dbReference type="PATRIC" id="fig|1045004.4.peg.457"/>
<keyword evidence="1" id="KW-0540">Nuclease</keyword>
<dbReference type="PANTHER" id="PTHR43694:SF1">
    <property type="entry name" value="RIBONUCLEASE J"/>
    <property type="match status" value="1"/>
</dbReference>
<dbReference type="eggNOG" id="COG0595">
    <property type="taxonomic scope" value="Bacteria"/>
</dbReference>
<keyword evidence="5" id="KW-1185">Reference proteome</keyword>
<gene>
    <name evidence="4" type="ORF">OKIT_0461</name>
</gene>
<dbReference type="AlphaFoldDB" id="G9WF19"/>
<evidence type="ECO:0000313" key="4">
    <source>
        <dbReference type="EMBL" id="EHN58579.1"/>
    </source>
</evidence>
<dbReference type="InterPro" id="IPR042173">
    <property type="entry name" value="RNase_J_2"/>
</dbReference>
<dbReference type="Proteomes" id="UP000004959">
    <property type="component" value="Chromosome"/>
</dbReference>
<evidence type="ECO:0000256" key="2">
    <source>
        <dbReference type="ARBA" id="ARBA00022884"/>
    </source>
</evidence>
<dbReference type="InterPro" id="IPR001279">
    <property type="entry name" value="Metallo-B-lactamas"/>
</dbReference>
<dbReference type="GO" id="GO:0004527">
    <property type="term" value="F:exonuclease activity"/>
    <property type="evidence" value="ECO:0007669"/>
    <property type="project" value="UniProtKB-KW"/>
</dbReference>
<dbReference type="SMART" id="SM00849">
    <property type="entry name" value="Lactamase_B"/>
    <property type="match status" value="1"/>
</dbReference>
<evidence type="ECO:0000313" key="5">
    <source>
        <dbReference type="Proteomes" id="UP000004959"/>
    </source>
</evidence>
<evidence type="ECO:0000259" key="3">
    <source>
        <dbReference type="SMART" id="SM00849"/>
    </source>
</evidence>
<evidence type="ECO:0000256" key="1">
    <source>
        <dbReference type="ARBA" id="ARBA00022839"/>
    </source>
</evidence>
<keyword evidence="2" id="KW-0694">RNA-binding</keyword>
<accession>G9WF19</accession>
<dbReference type="Pfam" id="PF12706">
    <property type="entry name" value="Lactamase_B_2"/>
    <property type="match status" value="1"/>
</dbReference>
<sequence>MTTEVTFLNGLNTIGGNIVSFTNGKTRIIMDFGVPSDPRDGDSTSDLIQQGILPNTPELFDAKAQQLFDHQAIFISHLHIDHIGALKFLKAELPIYMTTDSKKLYEDLIASGDEAAVANLQAVDYEQPVKVGPFSISFFKSDHDIIGASAIRVVDDEGHIFVYSGDVRYNGPDPQSVAHWAKSVANPQADLFLLEGTSFSFDDEKGDHAEKIVPDVEGSLVELFSDKLSSNHLLVINPYPRNVARLYALEQAAREFGRPIVWEKFYADLLKQFYSQTHPLTLGKEVDLSEIIAYPENYVLQNSFQNLDNLADFYQPIFLQMNGEPLGDYDPRYRVQQEKLQKFAAEFIYAGASGHAVKSDLIKIAQQVKAKLTVPWHSFKPETEARVLEEAGLRVKLPHKNETMVFN</sequence>
<dbReference type="SUPFAM" id="SSF56281">
    <property type="entry name" value="Metallo-hydrolase/oxidoreductase"/>
    <property type="match status" value="1"/>
</dbReference>
<keyword evidence="1" id="KW-0378">Hydrolase</keyword>
<proteinExistence type="predicted"/>
<dbReference type="EMBL" id="AFVZ01000001">
    <property type="protein sequence ID" value="EHN58579.1"/>
    <property type="molecule type" value="Genomic_DNA"/>
</dbReference>
<dbReference type="HOGENOM" id="CLU_031965_1_0_9"/>
<feature type="domain" description="Metallo-beta-lactamase" evidence="3">
    <location>
        <begin position="15"/>
        <end position="232"/>
    </location>
</feature>
<dbReference type="InterPro" id="IPR036866">
    <property type="entry name" value="RibonucZ/Hydroxyglut_hydro"/>
</dbReference>
<dbReference type="RefSeq" id="WP_007744952.1">
    <property type="nucleotide sequence ID" value="NZ_CM001398.1"/>
</dbReference>